<organism>
    <name type="scientific">Branchiostoma floridae</name>
    <name type="common">Florida lancelet</name>
    <name type="synonym">Amphioxus</name>
    <dbReference type="NCBI Taxonomy" id="7739"/>
    <lineage>
        <taxon>Eukaryota</taxon>
        <taxon>Metazoa</taxon>
        <taxon>Chordata</taxon>
        <taxon>Cephalochordata</taxon>
        <taxon>Leptocardii</taxon>
        <taxon>Amphioxiformes</taxon>
        <taxon>Branchiostomatidae</taxon>
        <taxon>Branchiostoma</taxon>
    </lineage>
</organism>
<feature type="compositionally biased region" description="Gly residues" evidence="1">
    <location>
        <begin position="52"/>
        <end position="75"/>
    </location>
</feature>
<gene>
    <name evidence="2" type="ORF">BRAFLDRAFT_106483</name>
</gene>
<feature type="region of interest" description="Disordered" evidence="1">
    <location>
        <begin position="49"/>
        <end position="75"/>
    </location>
</feature>
<reference evidence="2" key="1">
    <citation type="journal article" date="2008" name="Nature">
        <title>The amphioxus genome and the evolution of the chordate karyotype.</title>
        <authorList>
            <consortium name="US DOE Joint Genome Institute (JGI-PGF)"/>
            <person name="Putnam N.H."/>
            <person name="Butts T."/>
            <person name="Ferrier D.E.K."/>
            <person name="Furlong R.F."/>
            <person name="Hellsten U."/>
            <person name="Kawashima T."/>
            <person name="Robinson-Rechavi M."/>
            <person name="Shoguchi E."/>
            <person name="Terry A."/>
            <person name="Yu J.-K."/>
            <person name="Benito-Gutierrez E.L."/>
            <person name="Dubchak I."/>
            <person name="Garcia-Fernandez J."/>
            <person name="Gibson-Brown J.J."/>
            <person name="Grigoriev I.V."/>
            <person name="Horton A.C."/>
            <person name="de Jong P.J."/>
            <person name="Jurka J."/>
            <person name="Kapitonov V.V."/>
            <person name="Kohara Y."/>
            <person name="Kuroki Y."/>
            <person name="Lindquist E."/>
            <person name="Lucas S."/>
            <person name="Osoegawa K."/>
            <person name="Pennacchio L.A."/>
            <person name="Salamov A.A."/>
            <person name="Satou Y."/>
            <person name="Sauka-Spengler T."/>
            <person name="Schmutz J."/>
            <person name="Shin-I T."/>
            <person name="Toyoda A."/>
            <person name="Bronner-Fraser M."/>
            <person name="Fujiyama A."/>
            <person name="Holland L.Z."/>
            <person name="Holland P.W.H."/>
            <person name="Satoh N."/>
            <person name="Rokhsar D.S."/>
        </authorList>
    </citation>
    <scope>NUCLEOTIDE SEQUENCE [LARGE SCALE GENOMIC DNA]</scope>
    <source>
        <strain evidence="2">S238N-H82</strain>
        <tissue evidence="2">Testes</tissue>
    </source>
</reference>
<proteinExistence type="predicted"/>
<accession>C3Y876</accession>
<name>C3Y876_BRAFL</name>
<evidence type="ECO:0000256" key="1">
    <source>
        <dbReference type="SAM" id="MobiDB-lite"/>
    </source>
</evidence>
<dbReference type="AlphaFoldDB" id="C3Y876"/>
<evidence type="ECO:0000313" key="2">
    <source>
        <dbReference type="EMBL" id="EEN63545.1"/>
    </source>
</evidence>
<dbReference type="EMBL" id="GG666491">
    <property type="protein sequence ID" value="EEN63545.1"/>
    <property type="molecule type" value="Genomic_DNA"/>
</dbReference>
<protein>
    <submittedName>
        <fullName evidence="2">Uncharacterized protein</fullName>
    </submittedName>
</protein>
<dbReference type="InParanoid" id="C3Y876"/>
<dbReference type="eggNOG" id="ENOG502T04E">
    <property type="taxonomic scope" value="Eukaryota"/>
</dbReference>
<sequence length="204" mass="21649">MWQRRPAQSQCRSLFLMATQSCCGKPGHSQYGSPALSYCRRRRPGCSRRPGAYGGEDQGAYGDGDQGAYGDGDQGAYGGGDQGAYGGEDQGAYGVGGQCTYGVGGHGANRGGGDQGTNNNDAVNNVTHLAGRLDSFSCCLDQTAVWQIEADLVTNQLSLKLWNCVLEPMLEDLRPDYLGNKNDTGLHSIPDGVREVQRTVNTSS</sequence>